<dbReference type="EMBL" id="JBFOLK010000004">
    <property type="protein sequence ID" value="KAL2519011.1"/>
    <property type="molecule type" value="Genomic_DNA"/>
</dbReference>
<dbReference type="AlphaFoldDB" id="A0ABD1U1X8"/>
<sequence length="167" mass="17945">MPSSTASTTAVSLSLSSIAATSTPSSTAAIIESLHLKAQNYGVQFNNLMYVNGSFSSLLGLSEGQFSDFLNGLSPNCSNMQPREQVGDQDSGLSHVPGHNMDLQLVLDGGNENNADRFLNIQTNGSAAILIVGVVAMARLFYEYIEGYCRSDTLIEKFRRVRSTLVT</sequence>
<proteinExistence type="predicted"/>
<keyword evidence="2" id="KW-1185">Reference proteome</keyword>
<dbReference type="Proteomes" id="UP001604336">
    <property type="component" value="Unassembled WGS sequence"/>
</dbReference>
<accession>A0ABD1U1X8</accession>
<name>A0ABD1U1X8_9LAMI</name>
<comment type="caution">
    <text evidence="1">The sequence shown here is derived from an EMBL/GenBank/DDBJ whole genome shotgun (WGS) entry which is preliminary data.</text>
</comment>
<evidence type="ECO:0000313" key="2">
    <source>
        <dbReference type="Proteomes" id="UP001604336"/>
    </source>
</evidence>
<protein>
    <submittedName>
        <fullName evidence="1">Dof-type domain-containing protein</fullName>
    </submittedName>
</protein>
<gene>
    <name evidence="1" type="ORF">Adt_15258</name>
</gene>
<reference evidence="2" key="1">
    <citation type="submission" date="2024-07" db="EMBL/GenBank/DDBJ databases">
        <title>Two chromosome-level genome assemblies of Korean endemic species Abeliophyllum distichum and Forsythia ovata (Oleaceae).</title>
        <authorList>
            <person name="Jang H."/>
        </authorList>
    </citation>
    <scope>NUCLEOTIDE SEQUENCE [LARGE SCALE GENOMIC DNA]</scope>
</reference>
<organism evidence="1 2">
    <name type="scientific">Abeliophyllum distichum</name>
    <dbReference type="NCBI Taxonomy" id="126358"/>
    <lineage>
        <taxon>Eukaryota</taxon>
        <taxon>Viridiplantae</taxon>
        <taxon>Streptophyta</taxon>
        <taxon>Embryophyta</taxon>
        <taxon>Tracheophyta</taxon>
        <taxon>Spermatophyta</taxon>
        <taxon>Magnoliopsida</taxon>
        <taxon>eudicotyledons</taxon>
        <taxon>Gunneridae</taxon>
        <taxon>Pentapetalae</taxon>
        <taxon>asterids</taxon>
        <taxon>lamiids</taxon>
        <taxon>Lamiales</taxon>
        <taxon>Oleaceae</taxon>
        <taxon>Forsythieae</taxon>
        <taxon>Abeliophyllum</taxon>
    </lineage>
</organism>
<evidence type="ECO:0000313" key="1">
    <source>
        <dbReference type="EMBL" id="KAL2519011.1"/>
    </source>
</evidence>